<dbReference type="Proteomes" id="UP000008062">
    <property type="component" value="Chromosome 1"/>
</dbReference>
<dbReference type="InParanoid" id="F9WYQ1"/>
<reference evidence="1 2" key="1">
    <citation type="journal article" date="2011" name="PLoS Genet.">
        <title>Finished genome of the fungal wheat pathogen Mycosphaerella graminicola reveals dispensome structure, chromosome plasticity, and stealth pathogenesis.</title>
        <authorList>
            <person name="Goodwin S.B."/>
            <person name="Ben M'barek S."/>
            <person name="Dhillon B."/>
            <person name="Wittenberg A.H.J."/>
            <person name="Crane C.F."/>
            <person name="Hane J.K."/>
            <person name="Foster A.J."/>
            <person name="Van der Lee T.A.J."/>
            <person name="Grimwood J."/>
            <person name="Aerts A."/>
            <person name="Antoniw J."/>
            <person name="Bailey A."/>
            <person name="Bluhm B."/>
            <person name="Bowler J."/>
            <person name="Bristow J."/>
            <person name="van der Burgt A."/>
            <person name="Canto-Canche B."/>
            <person name="Churchill A.C.L."/>
            <person name="Conde-Ferraez L."/>
            <person name="Cools H.J."/>
            <person name="Coutinho P.M."/>
            <person name="Csukai M."/>
            <person name="Dehal P."/>
            <person name="De Wit P."/>
            <person name="Donzelli B."/>
            <person name="van de Geest H.C."/>
            <person name="van Ham R.C.H.J."/>
            <person name="Hammond-Kosack K.E."/>
            <person name="Henrissat B."/>
            <person name="Kilian A."/>
            <person name="Kobayashi A.K."/>
            <person name="Koopmann E."/>
            <person name="Kourmpetis Y."/>
            <person name="Kuzniar A."/>
            <person name="Lindquist E."/>
            <person name="Lombard V."/>
            <person name="Maliepaard C."/>
            <person name="Martins N."/>
            <person name="Mehrabi R."/>
            <person name="Nap J.P.H."/>
            <person name="Ponomarenko A."/>
            <person name="Rudd J.J."/>
            <person name="Salamov A."/>
            <person name="Schmutz J."/>
            <person name="Schouten H.J."/>
            <person name="Shapiro H."/>
            <person name="Stergiopoulos I."/>
            <person name="Torriani S.F.F."/>
            <person name="Tu H."/>
            <person name="de Vries R.P."/>
            <person name="Waalwijk C."/>
            <person name="Ware S.B."/>
            <person name="Wiebenga A."/>
            <person name="Zwiers L.-H."/>
            <person name="Oliver R.P."/>
            <person name="Grigoriev I.V."/>
            <person name="Kema G.H.J."/>
        </authorList>
    </citation>
    <scope>NUCLEOTIDE SEQUENCE [LARGE SCALE GENOMIC DNA]</scope>
    <source>
        <strain evidence="2">CBS 115943 / IPO323</strain>
    </source>
</reference>
<dbReference type="KEGG" id="ztr:MYCGRDRAFT_88745"/>
<evidence type="ECO:0000313" key="2">
    <source>
        <dbReference type="Proteomes" id="UP000008062"/>
    </source>
</evidence>
<name>F9WYQ1_ZYMTI</name>
<dbReference type="eggNOG" id="ENOG502TC4Q">
    <property type="taxonomic scope" value="Eukaryota"/>
</dbReference>
<dbReference type="PANTHER" id="PTHR37540:SF5">
    <property type="entry name" value="TRANSCRIPTION FACTOR DOMAIN-CONTAINING PROTEIN"/>
    <property type="match status" value="1"/>
</dbReference>
<protein>
    <submittedName>
        <fullName evidence="1">Uncharacterized protein</fullName>
    </submittedName>
</protein>
<proteinExistence type="predicted"/>
<dbReference type="AlphaFoldDB" id="F9WYQ1"/>
<dbReference type="OrthoDB" id="4159781at2759"/>
<keyword evidence="2" id="KW-1185">Reference proteome</keyword>
<sequence length="259" mass="29062">MLEGLLEASRQIFPTHFGRVEGHACLRRNPNVFDSLRHGVLRNRPVRVCSTRSIAILSTTTLVMVIYAPLGWAPLKLTNEQGFEWECYMTQTALAEPALFYVRLVFGGGVLVQLDTIPLAYTGYLHAKSVRAIQEALQDPKRATSDANIIAVGRLALYEHLFGDRRAARNIHRPAQRRMIGLRGGMKDLTVPDFLRPMMRGCDVLMAVGSDNVLFLEDDNVPNLSVRETFGAAAHWAPHEMPDIRRKINVSDLVNDEDE</sequence>
<evidence type="ECO:0000313" key="1">
    <source>
        <dbReference type="EMBL" id="EGP92706.1"/>
    </source>
</evidence>
<dbReference type="RefSeq" id="XP_003857730.1">
    <property type="nucleotide sequence ID" value="XM_003857682.1"/>
</dbReference>
<dbReference type="GeneID" id="13403852"/>
<organism evidence="1 2">
    <name type="scientific">Zymoseptoria tritici (strain CBS 115943 / IPO323)</name>
    <name type="common">Speckled leaf blotch fungus</name>
    <name type="synonym">Septoria tritici</name>
    <dbReference type="NCBI Taxonomy" id="336722"/>
    <lineage>
        <taxon>Eukaryota</taxon>
        <taxon>Fungi</taxon>
        <taxon>Dikarya</taxon>
        <taxon>Ascomycota</taxon>
        <taxon>Pezizomycotina</taxon>
        <taxon>Dothideomycetes</taxon>
        <taxon>Dothideomycetidae</taxon>
        <taxon>Mycosphaerellales</taxon>
        <taxon>Mycosphaerellaceae</taxon>
        <taxon>Zymoseptoria</taxon>
    </lineage>
</organism>
<accession>F9WYQ1</accession>
<gene>
    <name evidence="1" type="ORF">MYCGRDRAFT_88745</name>
</gene>
<dbReference type="HOGENOM" id="CLU_1074451_0_0_1"/>
<dbReference type="PANTHER" id="PTHR37540">
    <property type="entry name" value="TRANSCRIPTION FACTOR (ACR-2), PUTATIVE-RELATED-RELATED"/>
    <property type="match status" value="1"/>
</dbReference>
<dbReference type="EMBL" id="CM001196">
    <property type="protein sequence ID" value="EGP92706.1"/>
    <property type="molecule type" value="Genomic_DNA"/>
</dbReference>